<evidence type="ECO:0000313" key="3">
    <source>
        <dbReference type="Proteomes" id="UP000001861"/>
    </source>
</evidence>
<dbReference type="AlphaFoldDB" id="D6RQJ7"/>
<dbReference type="KEGG" id="cci:CC1G_15750"/>
<accession>D6RQJ7</accession>
<dbReference type="EMBL" id="AACS02000011">
    <property type="protein sequence ID" value="EFI26827.1"/>
    <property type="molecule type" value="Genomic_DNA"/>
</dbReference>
<name>D6RQJ7_COPC7</name>
<sequence length="170" mass="17971">MTATSMNDAASKHSIEDQAQRSTAPGGYLDPARRPVTYFGKLRCLRLGMSVRVNDLVARPGSEDSIIHSTAALPVKPAAACDVSDEFLSSLSPSPLSLGRRSVASLRARVLTMAFFADASGLHGCPYQRTLGSPGSPSPCPPEAFQDFNVNVPVCPLKGFVIQSRQGPGL</sequence>
<dbReference type="HOGENOM" id="CLU_1570558_0_0_1"/>
<feature type="region of interest" description="Disordered" evidence="1">
    <location>
        <begin position="1"/>
        <end position="28"/>
    </location>
</feature>
<proteinExistence type="predicted"/>
<dbReference type="VEuPathDB" id="FungiDB:CC1G_15750"/>
<dbReference type="GeneID" id="9379982"/>
<keyword evidence="3" id="KW-1185">Reference proteome</keyword>
<feature type="compositionally biased region" description="Basic and acidic residues" evidence="1">
    <location>
        <begin position="10"/>
        <end position="19"/>
    </location>
</feature>
<evidence type="ECO:0000256" key="1">
    <source>
        <dbReference type="SAM" id="MobiDB-lite"/>
    </source>
</evidence>
<evidence type="ECO:0000313" key="2">
    <source>
        <dbReference type="EMBL" id="EFI26827.1"/>
    </source>
</evidence>
<gene>
    <name evidence="2" type="ORF">CC1G_15750</name>
</gene>
<dbReference type="RefSeq" id="XP_002910321.1">
    <property type="nucleotide sequence ID" value="XM_002910275.1"/>
</dbReference>
<organism evidence="2 3">
    <name type="scientific">Coprinopsis cinerea (strain Okayama-7 / 130 / ATCC MYA-4618 / FGSC 9003)</name>
    <name type="common">Inky cap fungus</name>
    <name type="synonym">Hormographiella aspergillata</name>
    <dbReference type="NCBI Taxonomy" id="240176"/>
    <lineage>
        <taxon>Eukaryota</taxon>
        <taxon>Fungi</taxon>
        <taxon>Dikarya</taxon>
        <taxon>Basidiomycota</taxon>
        <taxon>Agaricomycotina</taxon>
        <taxon>Agaricomycetes</taxon>
        <taxon>Agaricomycetidae</taxon>
        <taxon>Agaricales</taxon>
        <taxon>Agaricineae</taxon>
        <taxon>Psathyrellaceae</taxon>
        <taxon>Coprinopsis</taxon>
    </lineage>
</organism>
<dbReference type="InParanoid" id="D6RQJ7"/>
<protein>
    <submittedName>
        <fullName evidence="2">Uncharacterized protein</fullName>
    </submittedName>
</protein>
<comment type="caution">
    <text evidence="2">The sequence shown here is derived from an EMBL/GenBank/DDBJ whole genome shotgun (WGS) entry which is preliminary data.</text>
</comment>
<dbReference type="Proteomes" id="UP000001861">
    <property type="component" value="Unassembled WGS sequence"/>
</dbReference>
<reference evidence="2 3" key="1">
    <citation type="journal article" date="2010" name="Proc. Natl. Acad. Sci. U.S.A.">
        <title>Insights into evolution of multicellular fungi from the assembled chromosomes of the mushroom Coprinopsis cinerea (Coprinus cinereus).</title>
        <authorList>
            <person name="Stajich J.E."/>
            <person name="Wilke S.K."/>
            <person name="Ahren D."/>
            <person name="Au C.H."/>
            <person name="Birren B.W."/>
            <person name="Borodovsky M."/>
            <person name="Burns C."/>
            <person name="Canback B."/>
            <person name="Casselton L.A."/>
            <person name="Cheng C.K."/>
            <person name="Deng J."/>
            <person name="Dietrich F.S."/>
            <person name="Fargo D.C."/>
            <person name="Farman M.L."/>
            <person name="Gathman A.C."/>
            <person name="Goldberg J."/>
            <person name="Guigo R."/>
            <person name="Hoegger P.J."/>
            <person name="Hooker J.B."/>
            <person name="Huggins A."/>
            <person name="James T.Y."/>
            <person name="Kamada T."/>
            <person name="Kilaru S."/>
            <person name="Kodira C."/>
            <person name="Kues U."/>
            <person name="Kupfer D."/>
            <person name="Kwan H.S."/>
            <person name="Lomsadze A."/>
            <person name="Li W."/>
            <person name="Lilly W.W."/>
            <person name="Ma L.J."/>
            <person name="Mackey A.J."/>
            <person name="Manning G."/>
            <person name="Martin F."/>
            <person name="Muraguchi H."/>
            <person name="Natvig D.O."/>
            <person name="Palmerini H."/>
            <person name="Ramesh M.A."/>
            <person name="Rehmeyer C.J."/>
            <person name="Roe B.A."/>
            <person name="Shenoy N."/>
            <person name="Stanke M."/>
            <person name="Ter-Hovhannisyan V."/>
            <person name="Tunlid A."/>
            <person name="Velagapudi R."/>
            <person name="Vision T.J."/>
            <person name="Zeng Q."/>
            <person name="Zolan M.E."/>
            <person name="Pukkila P.J."/>
        </authorList>
    </citation>
    <scope>NUCLEOTIDE SEQUENCE [LARGE SCALE GENOMIC DNA]</scope>
    <source>
        <strain evidence="3">Okayama-7 / 130 / ATCC MYA-4618 / FGSC 9003</strain>
    </source>
</reference>